<feature type="non-terminal residue" evidence="10">
    <location>
        <position position="228"/>
    </location>
</feature>
<protein>
    <submittedName>
        <fullName evidence="10">Protein containing TonB-dependent receptor, beta-barrel domain protein</fullName>
    </submittedName>
</protein>
<sequence>YYKVDRNGLKRQTQSVFGNVELGWKSCLFVSATVRADWDSALAYSSYGKKAFVYPSVGISALFHEMFDMPRGFPFLKARFSYTSVGNAYDPYMTKLRYEYDQQTQQYHVKDIYPNFNLKPEITQSYEAGLNLKFIDNTLSLDLTYYHSNTKNQTFEAPLSAGSGYKAVYVQAGNIENQGFEAALGYDNTWGDFSWNTTLTASLNRNKIVGLVDGVENPVTGELISMPY</sequence>
<keyword evidence="8" id="KW-0998">Cell outer membrane</keyword>
<dbReference type="PROSITE" id="PS52016">
    <property type="entry name" value="TONB_DEPENDENT_REC_3"/>
    <property type="match status" value="1"/>
</dbReference>
<keyword evidence="2" id="KW-0813">Transport</keyword>
<evidence type="ECO:0000256" key="3">
    <source>
        <dbReference type="ARBA" id="ARBA00022692"/>
    </source>
</evidence>
<comment type="caution">
    <text evidence="10">The sequence shown here is derived from an EMBL/GenBank/DDBJ whole genome shotgun (WGS) entry which is preliminary data.</text>
</comment>
<proteinExistence type="predicted"/>
<keyword evidence="5" id="KW-0798">TonB box</keyword>
<evidence type="ECO:0000256" key="1">
    <source>
        <dbReference type="ARBA" id="ARBA00004571"/>
    </source>
</evidence>
<dbReference type="SUPFAM" id="SSF56935">
    <property type="entry name" value="Porins"/>
    <property type="match status" value="1"/>
</dbReference>
<dbReference type="InterPro" id="IPR000531">
    <property type="entry name" value="Beta-barrel_TonB"/>
</dbReference>
<gene>
    <name evidence="10" type="ORF">EVA_16558</name>
</gene>
<dbReference type="PANTHER" id="PTHR30069:SF29">
    <property type="entry name" value="HEMOGLOBIN AND HEMOGLOBIN-HAPTOGLOBIN-BINDING PROTEIN 1-RELATED"/>
    <property type="match status" value="1"/>
</dbReference>
<name>J9C662_9ZZZZ</name>
<accession>J9C662</accession>
<evidence type="ECO:0000256" key="7">
    <source>
        <dbReference type="ARBA" id="ARBA00023170"/>
    </source>
</evidence>
<reference evidence="10" key="1">
    <citation type="journal article" date="2012" name="PLoS ONE">
        <title>Gene sets for utilization of primary and secondary nutrition supplies in the distal gut of endangered iberian lynx.</title>
        <authorList>
            <person name="Alcaide M."/>
            <person name="Messina E."/>
            <person name="Richter M."/>
            <person name="Bargiela R."/>
            <person name="Peplies J."/>
            <person name="Huws S.A."/>
            <person name="Newbold C.J."/>
            <person name="Golyshin P.N."/>
            <person name="Simon M.A."/>
            <person name="Lopez G."/>
            <person name="Yakimov M.M."/>
            <person name="Ferrer M."/>
        </authorList>
    </citation>
    <scope>NUCLEOTIDE SEQUENCE</scope>
</reference>
<evidence type="ECO:0000256" key="4">
    <source>
        <dbReference type="ARBA" id="ARBA00022729"/>
    </source>
</evidence>
<evidence type="ECO:0000256" key="2">
    <source>
        <dbReference type="ARBA" id="ARBA00022448"/>
    </source>
</evidence>
<dbReference type="GO" id="GO:0044718">
    <property type="term" value="P:siderophore transmembrane transport"/>
    <property type="evidence" value="ECO:0007669"/>
    <property type="project" value="TreeGrafter"/>
</dbReference>
<comment type="subcellular location">
    <subcellularLocation>
        <location evidence="1">Cell outer membrane</location>
        <topology evidence="1">Multi-pass membrane protein</topology>
    </subcellularLocation>
</comment>
<keyword evidence="4" id="KW-0732">Signal</keyword>
<evidence type="ECO:0000256" key="8">
    <source>
        <dbReference type="ARBA" id="ARBA00023237"/>
    </source>
</evidence>
<feature type="non-terminal residue" evidence="10">
    <location>
        <position position="1"/>
    </location>
</feature>
<dbReference type="AlphaFoldDB" id="J9C662"/>
<evidence type="ECO:0000259" key="9">
    <source>
        <dbReference type="Pfam" id="PF00593"/>
    </source>
</evidence>
<keyword evidence="7 10" id="KW-0675">Receptor</keyword>
<evidence type="ECO:0000313" key="10">
    <source>
        <dbReference type="EMBL" id="EJW95335.1"/>
    </source>
</evidence>
<keyword evidence="3" id="KW-0812">Transmembrane</keyword>
<evidence type="ECO:0000256" key="6">
    <source>
        <dbReference type="ARBA" id="ARBA00023136"/>
    </source>
</evidence>
<dbReference type="EMBL" id="AMCI01005861">
    <property type="protein sequence ID" value="EJW95335.1"/>
    <property type="molecule type" value="Genomic_DNA"/>
</dbReference>
<keyword evidence="6" id="KW-0472">Membrane</keyword>
<dbReference type="GO" id="GO:0009279">
    <property type="term" value="C:cell outer membrane"/>
    <property type="evidence" value="ECO:0007669"/>
    <property type="project" value="UniProtKB-SubCell"/>
</dbReference>
<evidence type="ECO:0000256" key="5">
    <source>
        <dbReference type="ARBA" id="ARBA00023077"/>
    </source>
</evidence>
<dbReference type="Gene3D" id="2.40.170.20">
    <property type="entry name" value="TonB-dependent receptor, beta-barrel domain"/>
    <property type="match status" value="1"/>
</dbReference>
<dbReference type="Pfam" id="PF00593">
    <property type="entry name" value="TonB_dep_Rec_b-barrel"/>
    <property type="match status" value="1"/>
</dbReference>
<organism evidence="10">
    <name type="scientific">gut metagenome</name>
    <dbReference type="NCBI Taxonomy" id="749906"/>
    <lineage>
        <taxon>unclassified sequences</taxon>
        <taxon>metagenomes</taxon>
        <taxon>organismal metagenomes</taxon>
    </lineage>
</organism>
<dbReference type="PANTHER" id="PTHR30069">
    <property type="entry name" value="TONB-DEPENDENT OUTER MEMBRANE RECEPTOR"/>
    <property type="match status" value="1"/>
</dbReference>
<dbReference type="InterPro" id="IPR039426">
    <property type="entry name" value="TonB-dep_rcpt-like"/>
</dbReference>
<dbReference type="GO" id="GO:0015344">
    <property type="term" value="F:siderophore uptake transmembrane transporter activity"/>
    <property type="evidence" value="ECO:0007669"/>
    <property type="project" value="TreeGrafter"/>
</dbReference>
<feature type="domain" description="TonB-dependent receptor-like beta-barrel" evidence="9">
    <location>
        <begin position="6"/>
        <end position="202"/>
    </location>
</feature>
<dbReference type="InterPro" id="IPR036942">
    <property type="entry name" value="Beta-barrel_TonB_sf"/>
</dbReference>